<keyword evidence="5" id="KW-0804">Transcription</keyword>
<feature type="region of interest" description="Disordered" evidence="8">
    <location>
        <begin position="588"/>
        <end position="612"/>
    </location>
</feature>
<evidence type="ECO:0000256" key="7">
    <source>
        <dbReference type="ARBA" id="ARBA00023306"/>
    </source>
</evidence>
<dbReference type="PANTHER" id="PTHR13742">
    <property type="entry name" value="RETINOBLASTOMA-ASSOCIATED PROTEIN RB -RELATED"/>
    <property type="match status" value="1"/>
</dbReference>
<evidence type="ECO:0000256" key="2">
    <source>
        <dbReference type="ARBA" id="ARBA00009475"/>
    </source>
</evidence>
<dbReference type="SUPFAM" id="SSF47954">
    <property type="entry name" value="Cyclin-like"/>
    <property type="match status" value="2"/>
</dbReference>
<comment type="similarity">
    <text evidence="2">Belongs to the retinoblastoma protein (RB) family.</text>
</comment>
<dbReference type="Proteomes" id="UP000271974">
    <property type="component" value="Unassembled WGS sequence"/>
</dbReference>
<name>A0A433TUD1_ELYCH</name>
<feature type="domain" description="Retinoblastoma-associated protein N-terminal" evidence="10">
    <location>
        <begin position="120"/>
        <end position="257"/>
    </location>
</feature>
<evidence type="ECO:0000256" key="4">
    <source>
        <dbReference type="ARBA" id="ARBA00023015"/>
    </source>
</evidence>
<dbReference type="InterPro" id="IPR002719">
    <property type="entry name" value="RB_B"/>
</dbReference>
<organism evidence="12 13">
    <name type="scientific">Elysia chlorotica</name>
    <name type="common">Eastern emerald elysia</name>
    <name type="synonym">Sea slug</name>
    <dbReference type="NCBI Taxonomy" id="188477"/>
    <lineage>
        <taxon>Eukaryota</taxon>
        <taxon>Metazoa</taxon>
        <taxon>Spiralia</taxon>
        <taxon>Lophotrochozoa</taxon>
        <taxon>Mollusca</taxon>
        <taxon>Gastropoda</taxon>
        <taxon>Heterobranchia</taxon>
        <taxon>Euthyneura</taxon>
        <taxon>Panpulmonata</taxon>
        <taxon>Sacoglossa</taxon>
        <taxon>Placobranchoidea</taxon>
        <taxon>Plakobranchidae</taxon>
        <taxon>Elysia</taxon>
    </lineage>
</organism>
<evidence type="ECO:0008006" key="14">
    <source>
        <dbReference type="Google" id="ProtNLM"/>
    </source>
</evidence>
<dbReference type="GO" id="GO:0031175">
    <property type="term" value="P:neuron projection development"/>
    <property type="evidence" value="ECO:0007669"/>
    <property type="project" value="TreeGrafter"/>
</dbReference>
<dbReference type="AlphaFoldDB" id="A0A433TUD1"/>
<feature type="region of interest" description="Disordered" evidence="8">
    <location>
        <begin position="1"/>
        <end position="48"/>
    </location>
</feature>
<accession>A0A433TUD1</accession>
<feature type="domain" description="Retinoblastoma-associated protein A-box" evidence="11">
    <location>
        <begin position="375"/>
        <end position="579"/>
    </location>
</feature>
<dbReference type="GO" id="GO:0035189">
    <property type="term" value="C:Rb-E2F complex"/>
    <property type="evidence" value="ECO:0007669"/>
    <property type="project" value="TreeGrafter"/>
</dbReference>
<dbReference type="SMART" id="SM00385">
    <property type="entry name" value="CYCLIN"/>
    <property type="match status" value="1"/>
</dbReference>
<evidence type="ECO:0000313" key="12">
    <source>
        <dbReference type="EMBL" id="RUS85183.1"/>
    </source>
</evidence>
<keyword evidence="7" id="KW-0131">Cell cycle</keyword>
<dbReference type="SMART" id="SM01367">
    <property type="entry name" value="DUF3452"/>
    <property type="match status" value="1"/>
</dbReference>
<evidence type="ECO:0000256" key="5">
    <source>
        <dbReference type="ARBA" id="ARBA00023163"/>
    </source>
</evidence>
<evidence type="ECO:0000259" key="10">
    <source>
        <dbReference type="SMART" id="SM01367"/>
    </source>
</evidence>
<dbReference type="GO" id="GO:2000134">
    <property type="term" value="P:negative regulation of G1/S transition of mitotic cell cycle"/>
    <property type="evidence" value="ECO:0007669"/>
    <property type="project" value="TreeGrafter"/>
</dbReference>
<keyword evidence="6" id="KW-0539">Nucleus</keyword>
<feature type="compositionally biased region" description="Basic and acidic residues" evidence="8">
    <location>
        <begin position="7"/>
        <end position="33"/>
    </location>
</feature>
<feature type="domain" description="Cyclin-like" evidence="9">
    <location>
        <begin position="697"/>
        <end position="797"/>
    </location>
</feature>
<protein>
    <recommendedName>
        <fullName evidence="14">Retinoblastoma-associated protein A-box domain-containing protein</fullName>
    </recommendedName>
</protein>
<dbReference type="GO" id="GO:0000785">
    <property type="term" value="C:chromatin"/>
    <property type="evidence" value="ECO:0007669"/>
    <property type="project" value="TreeGrafter"/>
</dbReference>
<dbReference type="Gene3D" id="1.10.472.140">
    <property type="match status" value="1"/>
</dbReference>
<keyword evidence="4" id="KW-0805">Transcription regulation</keyword>
<feature type="compositionally biased region" description="Polar residues" evidence="8">
    <location>
        <begin position="598"/>
        <end position="612"/>
    </location>
</feature>
<evidence type="ECO:0000313" key="13">
    <source>
        <dbReference type="Proteomes" id="UP000271974"/>
    </source>
</evidence>
<dbReference type="Gene3D" id="1.10.472.10">
    <property type="entry name" value="Cyclin-like"/>
    <property type="match status" value="2"/>
</dbReference>
<dbReference type="Pfam" id="PF11934">
    <property type="entry name" value="DUF3452"/>
    <property type="match status" value="1"/>
</dbReference>
<gene>
    <name evidence="12" type="ORF">EGW08_007087</name>
</gene>
<feature type="non-terminal residue" evidence="12">
    <location>
        <position position="813"/>
    </location>
</feature>
<dbReference type="PANTHER" id="PTHR13742:SF36">
    <property type="entry name" value="RETINOBLASTOMA-ASSOCIATED PROTEIN"/>
    <property type="match status" value="1"/>
</dbReference>
<proteinExistence type="inferred from homology"/>
<keyword evidence="13" id="KW-1185">Reference proteome</keyword>
<evidence type="ECO:0000256" key="6">
    <source>
        <dbReference type="ARBA" id="ARBA00023242"/>
    </source>
</evidence>
<dbReference type="InterPro" id="IPR024599">
    <property type="entry name" value="RB_N"/>
</dbReference>
<dbReference type="EMBL" id="RQTK01000179">
    <property type="protein sequence ID" value="RUS85183.1"/>
    <property type="molecule type" value="Genomic_DNA"/>
</dbReference>
<dbReference type="Pfam" id="PF01857">
    <property type="entry name" value="RB_B"/>
    <property type="match status" value="1"/>
</dbReference>
<feature type="compositionally biased region" description="Low complexity" evidence="8">
    <location>
        <begin position="630"/>
        <end position="663"/>
    </location>
</feature>
<evidence type="ECO:0000256" key="3">
    <source>
        <dbReference type="ARBA" id="ARBA00022491"/>
    </source>
</evidence>
<reference evidence="12 13" key="1">
    <citation type="submission" date="2019-01" db="EMBL/GenBank/DDBJ databases">
        <title>A draft genome assembly of the solar-powered sea slug Elysia chlorotica.</title>
        <authorList>
            <person name="Cai H."/>
            <person name="Li Q."/>
            <person name="Fang X."/>
            <person name="Li J."/>
            <person name="Curtis N.E."/>
            <person name="Altenburger A."/>
            <person name="Shibata T."/>
            <person name="Feng M."/>
            <person name="Maeda T."/>
            <person name="Schwartz J.A."/>
            <person name="Shigenobu S."/>
            <person name="Lundholm N."/>
            <person name="Nishiyama T."/>
            <person name="Yang H."/>
            <person name="Hasebe M."/>
            <person name="Li S."/>
            <person name="Pierce S.K."/>
            <person name="Wang J."/>
        </authorList>
    </citation>
    <scope>NUCLEOTIDE SEQUENCE [LARGE SCALE GENOMIC DNA]</scope>
    <source>
        <strain evidence="12">EC2010</strain>
        <tissue evidence="12">Whole organism of an adult</tissue>
    </source>
</reference>
<dbReference type="InterPro" id="IPR002720">
    <property type="entry name" value="RB_A"/>
</dbReference>
<dbReference type="STRING" id="188477.A0A433TUD1"/>
<comment type="caution">
    <text evidence="12">The sequence shown here is derived from an EMBL/GenBank/DDBJ whole genome shotgun (WGS) entry which is preliminary data.</text>
</comment>
<dbReference type="GO" id="GO:0048667">
    <property type="term" value="P:cell morphogenesis involved in neuron differentiation"/>
    <property type="evidence" value="ECO:0007669"/>
    <property type="project" value="TreeGrafter"/>
</dbReference>
<feature type="region of interest" description="Disordered" evidence="8">
    <location>
        <begin position="624"/>
        <end position="666"/>
    </location>
</feature>
<sequence length="813" mass="92118">MASNGIDLHHDEPHTQDDSSKDDSHQTGTEHQESSPGQRVPECSPKKRRLQNENVEEFSKFCCLRSIQKDVKQRACYYLEDFTHQELTHLLPSNKILFALIIYLAEIDTRLPYGTSDPHLKEGNLDPPSISVTDILQMTGVNINELFHTLNVMKEKTYLPAAIINHLKKMEKNYCVVAALYNTFESRLCQSVFRDIREDGEEDGFLPPIPETEGVSFRKRQCWALFLLSRYHLLRDNPELFLHFQLLLCCVEFVLRQTPSFLLNSPYDSIRLSCFSTQEAGNTMLGKLAEKFQVASDGTLQLHLERTEPFFQSLLNKDGELDSDSLCEEYEKIYHKERDLDELQFLSKEPHLMPMPLNRNQAQSPSKLPAAGSMTPVRQAVSTVDSLHKNFGSGPVEPTEKLRQYFQKCPEDPARKIKSILKKTKEQFVNAFQARKGDKDSAVAGQRFTLGLKIYYTVLETILNTESDRLTNQMLGTLLNKDDFHKSVLACSLEVVLTTYGQSWSRTNCEVSMEESSMSFPWLLGVVSLQALDFLKVIKLFVKAERRLPTDVVKHLQLVEMRILEEEAWKEGSQVFEALEEQLDAGQATPPRLVSPVGSPQKSQTGSFCPSPITSNGSSDLDLFLSPVKGSPQQTSSGASSTPSSSAQLPFSNYSSSPSPSQSAINEEGVQPKLPTVPRQSQSLNKFINSVCRLGFSRMSKLCTQLNCTKELQHKIWTCLEHCITKVPHLLKNRHLDQMIMCCIYAMCKVTEQNILFKTIVTLYREFPGAKQETCKAVYISEGQYESVITFYNNIFMVNLKPYILQFAPQATS</sequence>
<evidence type="ECO:0000256" key="8">
    <source>
        <dbReference type="SAM" id="MobiDB-lite"/>
    </source>
</evidence>
<comment type="subcellular location">
    <subcellularLocation>
        <location evidence="1">Nucleus</location>
    </subcellularLocation>
</comment>
<evidence type="ECO:0000259" key="11">
    <source>
        <dbReference type="SMART" id="SM01368"/>
    </source>
</evidence>
<dbReference type="GO" id="GO:0006357">
    <property type="term" value="P:regulation of transcription by RNA polymerase II"/>
    <property type="evidence" value="ECO:0007669"/>
    <property type="project" value="InterPro"/>
</dbReference>
<dbReference type="InterPro" id="IPR036915">
    <property type="entry name" value="Cyclin-like_sf"/>
</dbReference>
<keyword evidence="3" id="KW-0678">Repressor</keyword>
<evidence type="ECO:0000259" key="9">
    <source>
        <dbReference type="SMART" id="SM00385"/>
    </source>
</evidence>
<dbReference type="GO" id="GO:0000977">
    <property type="term" value="F:RNA polymerase II transcription regulatory region sequence-specific DNA binding"/>
    <property type="evidence" value="ECO:0007669"/>
    <property type="project" value="TreeGrafter"/>
</dbReference>
<dbReference type="InterPro" id="IPR013763">
    <property type="entry name" value="Cyclin-like_dom"/>
</dbReference>
<evidence type="ECO:0000256" key="1">
    <source>
        <dbReference type="ARBA" id="ARBA00004123"/>
    </source>
</evidence>
<dbReference type="Pfam" id="PF01858">
    <property type="entry name" value="RB_A"/>
    <property type="match status" value="1"/>
</dbReference>
<dbReference type="SMART" id="SM01368">
    <property type="entry name" value="RB_A"/>
    <property type="match status" value="1"/>
</dbReference>
<dbReference type="InterPro" id="IPR028309">
    <property type="entry name" value="RB_fam"/>
</dbReference>
<dbReference type="OrthoDB" id="844594at2759"/>